<comment type="caution">
    <text evidence="1">The sequence shown here is derived from an EMBL/GenBank/DDBJ whole genome shotgun (WGS) entry which is preliminary data.</text>
</comment>
<organism evidence="1 2">
    <name type="scientific">Larsenimonas rhizosphaerae</name>
    <dbReference type="NCBI Taxonomy" id="2944682"/>
    <lineage>
        <taxon>Bacteria</taxon>
        <taxon>Pseudomonadati</taxon>
        <taxon>Pseudomonadota</taxon>
        <taxon>Gammaproteobacteria</taxon>
        <taxon>Oceanospirillales</taxon>
        <taxon>Halomonadaceae</taxon>
        <taxon>Larsenimonas</taxon>
    </lineage>
</organism>
<gene>
    <name evidence="1" type="ORF">OQ287_08220</name>
</gene>
<dbReference type="EMBL" id="JAPIVE010000002">
    <property type="protein sequence ID" value="MCX2524224.1"/>
    <property type="molecule type" value="Genomic_DNA"/>
</dbReference>
<evidence type="ECO:0000313" key="2">
    <source>
        <dbReference type="Proteomes" id="UP001165678"/>
    </source>
</evidence>
<dbReference type="Proteomes" id="UP001165678">
    <property type="component" value="Unassembled WGS sequence"/>
</dbReference>
<accession>A0AA42CUE2</accession>
<keyword evidence="2" id="KW-1185">Reference proteome</keyword>
<reference evidence="1" key="1">
    <citation type="submission" date="2022-11" db="EMBL/GenBank/DDBJ databases">
        <title>Larsenimonas rhizosphaerae sp. nov., isolated from a tidal mudflat.</title>
        <authorList>
            <person name="Lee S.D."/>
            <person name="Kim I.S."/>
        </authorList>
    </citation>
    <scope>NUCLEOTIDE SEQUENCE</scope>
    <source>
        <strain evidence="1">GH2-1</strain>
    </source>
</reference>
<protein>
    <submittedName>
        <fullName evidence="1">Uncharacterized protein</fullName>
    </submittedName>
</protein>
<sequence>MRYAIIFPDQDVIRLSEHATEEQALALCGDPNDMEVVARTSASTTGPSGTSEQTAVVCIRQPGGERWRLFTGQVWAVPITIIDRAQTAGWEVSGTEQSDVVFQRDNETLTVDPMGHVNGRDAELERALGL</sequence>
<proteinExistence type="predicted"/>
<dbReference type="AlphaFoldDB" id="A0AA42CUE2"/>
<name>A0AA42CUE2_9GAMM</name>
<dbReference type="RefSeq" id="WP_250935157.1">
    <property type="nucleotide sequence ID" value="NZ_JAMLJK010000001.1"/>
</dbReference>
<evidence type="ECO:0000313" key="1">
    <source>
        <dbReference type="EMBL" id="MCX2524224.1"/>
    </source>
</evidence>